<dbReference type="AlphaFoldDB" id="A0AAW8W8W2"/>
<sequence>MRRLKELWFWWRESARRRRIIGLGLFILICGGLLGSIKFAPTFANVDETPLNSAVSFSTSNTGDSDDDSSGPGVALTARQYSSKTQRLVMQFHITGDNDDATEASILPSDLDWYIKTVGQESASYQVVPTTTNHYVLIVDHLDDNFGAIQITVENRDKTVGANGKITKGGSAQLVLKNHPSLDNHNLEKLSAKQYAITAINKEIEKQQQKIKQNKQVIQVAQAAIKTDDQKITMRQKDLKYETDSQRQDTLSGISDIRSDQDTQRTNISEAQKDIEKRQTEIAYMQKKQTAINDGRYQLPKPGKTQIYQK</sequence>
<feature type="transmembrane region" description="Helical" evidence="3">
    <location>
        <begin position="20"/>
        <end position="40"/>
    </location>
</feature>
<evidence type="ECO:0000256" key="2">
    <source>
        <dbReference type="SAM" id="MobiDB-lite"/>
    </source>
</evidence>
<keyword evidence="3" id="KW-1133">Transmembrane helix</keyword>
<keyword evidence="1" id="KW-0175">Coiled coil</keyword>
<keyword evidence="3" id="KW-0812">Transmembrane</keyword>
<organism evidence="4 5">
    <name type="scientific">Levilactobacillus namurensis</name>
    <dbReference type="NCBI Taxonomy" id="380393"/>
    <lineage>
        <taxon>Bacteria</taxon>
        <taxon>Bacillati</taxon>
        <taxon>Bacillota</taxon>
        <taxon>Bacilli</taxon>
        <taxon>Lactobacillales</taxon>
        <taxon>Lactobacillaceae</taxon>
        <taxon>Levilactobacillus</taxon>
    </lineage>
</organism>
<accession>A0AAW8W8W2</accession>
<name>A0AAW8W8W2_9LACO</name>
<protein>
    <submittedName>
        <fullName evidence="4">Uncharacterized protein</fullName>
    </submittedName>
</protein>
<evidence type="ECO:0000256" key="1">
    <source>
        <dbReference type="SAM" id="Coils"/>
    </source>
</evidence>
<keyword evidence="3" id="KW-0472">Membrane</keyword>
<reference evidence="4" key="1">
    <citation type="submission" date="2023-08" db="EMBL/GenBank/DDBJ databases">
        <authorList>
            <person name="Page C.A."/>
            <person name="Perez-Diaz I.M."/>
        </authorList>
    </citation>
    <scope>NUCLEOTIDE SEQUENCE</scope>
    <source>
        <strain evidence="4">3.8.38</strain>
    </source>
</reference>
<evidence type="ECO:0000313" key="4">
    <source>
        <dbReference type="EMBL" id="MDT7015145.1"/>
    </source>
</evidence>
<evidence type="ECO:0000313" key="5">
    <source>
        <dbReference type="Proteomes" id="UP001254075"/>
    </source>
</evidence>
<gene>
    <name evidence="4" type="ORF">RI532_12200</name>
</gene>
<proteinExistence type="predicted"/>
<dbReference type="RefSeq" id="WP_097558426.1">
    <property type="nucleotide sequence ID" value="NZ_JAVLAM010000002.1"/>
</dbReference>
<evidence type="ECO:0000256" key="3">
    <source>
        <dbReference type="SAM" id="Phobius"/>
    </source>
</evidence>
<feature type="coiled-coil region" evidence="1">
    <location>
        <begin position="197"/>
        <end position="224"/>
    </location>
</feature>
<comment type="caution">
    <text evidence="4">The sequence shown here is derived from an EMBL/GenBank/DDBJ whole genome shotgun (WGS) entry which is preliminary data.</text>
</comment>
<dbReference type="Proteomes" id="UP001254075">
    <property type="component" value="Unassembled WGS sequence"/>
</dbReference>
<dbReference type="EMBL" id="JAVLAM010000002">
    <property type="protein sequence ID" value="MDT7015145.1"/>
    <property type="molecule type" value="Genomic_DNA"/>
</dbReference>
<feature type="region of interest" description="Disordered" evidence="2">
    <location>
        <begin position="239"/>
        <end position="274"/>
    </location>
</feature>